<name>Q20ZC3_RHOPB</name>
<proteinExistence type="predicted"/>
<dbReference type="PANTHER" id="PTHR43798">
    <property type="entry name" value="MONOACYLGLYCEROL LIPASE"/>
    <property type="match status" value="1"/>
</dbReference>
<dbReference type="Gene3D" id="3.40.50.1820">
    <property type="entry name" value="alpha/beta hydrolase"/>
    <property type="match status" value="1"/>
</dbReference>
<protein>
    <submittedName>
        <fullName evidence="2">Alpha/beta hydrolase fold</fullName>
    </submittedName>
</protein>
<dbReference type="eggNOG" id="COG2267">
    <property type="taxonomic scope" value="Bacteria"/>
</dbReference>
<dbReference type="PRINTS" id="PR00111">
    <property type="entry name" value="ABHYDROLASE"/>
</dbReference>
<sequence>MLWVHQTSRTLSIMIMLTLATLAVLALATLAGTAWLERRYAPDGEMVAVDGGALHVVDIGPRDGGPAIVLIHGASANLRSMRPLGDELATTHRVILIDRPGHGYSPRQDGAQSSPTTQAAMIDAALRRLGVDRAVIVVHSLAGALGALMPLNHPKRVAGLVMLAPVTHPWRGGVGSLNKIIATPLIGPLLARTIVLPLGLGFVTPGARTAFAPQPMPADFVDDSATPLLLRPQQFRANAFDLVTLKEAVRAQVSRYPQIAVPTVVLHGDADTIASVDIHSRPFVAAVPHAKLIVLPNIGHMVQYAAPGLVVREIDAMLAAARPKAAVLQ</sequence>
<dbReference type="AlphaFoldDB" id="Q20ZC3"/>
<dbReference type="Pfam" id="PF00561">
    <property type="entry name" value="Abhydrolase_1"/>
    <property type="match status" value="1"/>
</dbReference>
<dbReference type="GO" id="GO:0016020">
    <property type="term" value="C:membrane"/>
    <property type="evidence" value="ECO:0007669"/>
    <property type="project" value="TreeGrafter"/>
</dbReference>
<dbReference type="PRINTS" id="PR00412">
    <property type="entry name" value="EPOXHYDRLASE"/>
</dbReference>
<dbReference type="InterPro" id="IPR000073">
    <property type="entry name" value="AB_hydrolase_1"/>
</dbReference>
<accession>Q20ZC3</accession>
<dbReference type="InterPro" id="IPR000639">
    <property type="entry name" value="Epox_hydrolase-like"/>
</dbReference>
<feature type="domain" description="AB hydrolase-1" evidence="1">
    <location>
        <begin position="66"/>
        <end position="170"/>
    </location>
</feature>
<dbReference type="PANTHER" id="PTHR43798:SF33">
    <property type="entry name" value="HYDROLASE, PUTATIVE (AFU_ORTHOLOGUE AFUA_2G14860)-RELATED"/>
    <property type="match status" value="1"/>
</dbReference>
<dbReference type="ESTHER" id="rhopb-q20zc3">
    <property type="family name" value="6_AlphaBeta_hydrolase"/>
</dbReference>
<evidence type="ECO:0000259" key="1">
    <source>
        <dbReference type="Pfam" id="PF00561"/>
    </source>
</evidence>
<dbReference type="EMBL" id="CP000301">
    <property type="protein sequence ID" value="ABD89513.1"/>
    <property type="molecule type" value="Genomic_DNA"/>
</dbReference>
<dbReference type="HOGENOM" id="CLU_020336_13_0_5"/>
<organism evidence="2">
    <name type="scientific">Rhodopseudomonas palustris (strain BisB18)</name>
    <dbReference type="NCBI Taxonomy" id="316056"/>
    <lineage>
        <taxon>Bacteria</taxon>
        <taxon>Pseudomonadati</taxon>
        <taxon>Pseudomonadota</taxon>
        <taxon>Alphaproteobacteria</taxon>
        <taxon>Hyphomicrobiales</taxon>
        <taxon>Nitrobacteraceae</taxon>
        <taxon>Rhodopseudomonas</taxon>
    </lineage>
</organism>
<dbReference type="KEGG" id="rpc:RPC_3987"/>
<dbReference type="InterPro" id="IPR050266">
    <property type="entry name" value="AB_hydrolase_sf"/>
</dbReference>
<reference evidence="2" key="1">
    <citation type="submission" date="2006-03" db="EMBL/GenBank/DDBJ databases">
        <title>Complete sequence of Rhodopseudomonas palustris BisB18.</title>
        <authorList>
            <consortium name="US DOE Joint Genome Institute"/>
            <person name="Copeland A."/>
            <person name="Lucas S."/>
            <person name="Lapidus A."/>
            <person name="Barry K."/>
            <person name="Detter J.C."/>
            <person name="Glavina del Rio T."/>
            <person name="Hammon N."/>
            <person name="Israni S."/>
            <person name="Dalin E."/>
            <person name="Tice H."/>
            <person name="Pitluck S."/>
            <person name="Chain P."/>
            <person name="Malfatti S."/>
            <person name="Shin M."/>
            <person name="Vergez L."/>
            <person name="Schmutz J."/>
            <person name="Larimer F."/>
            <person name="Land M."/>
            <person name="Hauser L."/>
            <person name="Pelletier D.A."/>
            <person name="Kyrpides N."/>
            <person name="Anderson I."/>
            <person name="Oda Y."/>
            <person name="Harwood C.S."/>
            <person name="Richardson P."/>
        </authorList>
    </citation>
    <scope>NUCLEOTIDE SEQUENCE [LARGE SCALE GENOMIC DNA]</scope>
    <source>
        <strain evidence="2">BisB18</strain>
    </source>
</reference>
<keyword evidence="2" id="KW-0378">Hydrolase</keyword>
<evidence type="ECO:0000313" key="2">
    <source>
        <dbReference type="EMBL" id="ABD89513.1"/>
    </source>
</evidence>
<dbReference type="GO" id="GO:0016787">
    <property type="term" value="F:hydrolase activity"/>
    <property type="evidence" value="ECO:0007669"/>
    <property type="project" value="UniProtKB-KW"/>
</dbReference>
<gene>
    <name evidence="2" type="ordered locus">RPC_3987</name>
</gene>
<dbReference type="InterPro" id="IPR029058">
    <property type="entry name" value="AB_hydrolase_fold"/>
</dbReference>
<dbReference type="SUPFAM" id="SSF53474">
    <property type="entry name" value="alpha/beta-Hydrolases"/>
    <property type="match status" value="1"/>
</dbReference>
<dbReference type="STRING" id="316056.RPC_3987"/>